<dbReference type="Proteomes" id="UP000231019">
    <property type="component" value="Unassembled WGS sequence"/>
</dbReference>
<accession>A0A2M7FXQ2</accession>
<dbReference type="EMBL" id="PFFQ01000066">
    <property type="protein sequence ID" value="PIW13773.1"/>
    <property type="molecule type" value="Genomic_DNA"/>
</dbReference>
<proteinExistence type="predicted"/>
<gene>
    <name evidence="1" type="ORF">COW36_24200</name>
</gene>
<organism evidence="1 2">
    <name type="scientific">bacterium (Candidatus Blackallbacteria) CG17_big_fil_post_rev_8_21_14_2_50_48_46</name>
    <dbReference type="NCBI Taxonomy" id="2014261"/>
    <lineage>
        <taxon>Bacteria</taxon>
        <taxon>Candidatus Blackallbacteria</taxon>
    </lineage>
</organism>
<comment type="caution">
    <text evidence="1">The sequence shown here is derived from an EMBL/GenBank/DDBJ whole genome shotgun (WGS) entry which is preliminary data.</text>
</comment>
<name>A0A2M7FXQ2_9BACT</name>
<protein>
    <submittedName>
        <fullName evidence="1">Uncharacterized protein</fullName>
    </submittedName>
</protein>
<evidence type="ECO:0000313" key="2">
    <source>
        <dbReference type="Proteomes" id="UP000231019"/>
    </source>
</evidence>
<reference evidence="1 2" key="1">
    <citation type="submission" date="2017-09" db="EMBL/GenBank/DDBJ databases">
        <title>Depth-based differentiation of microbial function through sediment-hosted aquifers and enrichment of novel symbionts in the deep terrestrial subsurface.</title>
        <authorList>
            <person name="Probst A.J."/>
            <person name="Ladd B."/>
            <person name="Jarett J.K."/>
            <person name="Geller-Mcgrath D.E."/>
            <person name="Sieber C.M."/>
            <person name="Emerson J.B."/>
            <person name="Anantharaman K."/>
            <person name="Thomas B.C."/>
            <person name="Malmstrom R."/>
            <person name="Stieglmeier M."/>
            <person name="Klingl A."/>
            <person name="Woyke T."/>
            <person name="Ryan C.M."/>
            <person name="Banfield J.F."/>
        </authorList>
    </citation>
    <scope>NUCLEOTIDE SEQUENCE [LARGE SCALE GENOMIC DNA]</scope>
    <source>
        <strain evidence="1">CG17_big_fil_post_rev_8_21_14_2_50_48_46</strain>
    </source>
</reference>
<evidence type="ECO:0000313" key="1">
    <source>
        <dbReference type="EMBL" id="PIW13773.1"/>
    </source>
</evidence>
<sequence>MRLQKYWLLLLLSACASVQTPEEVERNYPYRDVSRVLQRVRATFPEAPDAYFSIHYQAGKVNNKAYLGISQIRLYWPANQSTAPVLGRFRQLMQEFQFEQLECLSVETGREVHFTGLSDPLREIVLDTACG</sequence>
<dbReference type="AlphaFoldDB" id="A0A2M7FXQ2"/>